<dbReference type="EMBL" id="JAZDUF010000009">
    <property type="protein sequence ID" value="MEE3853206.1"/>
    <property type="molecule type" value="Genomic_DNA"/>
</dbReference>
<keyword evidence="2" id="KW-1185">Reference proteome</keyword>
<accession>A0ABU7MKX2</accession>
<name>A0ABU7MKX2_9ACTN</name>
<protein>
    <recommendedName>
        <fullName evidence="3">Anti-sigma factor NepR domain-containing protein</fullName>
    </recommendedName>
</protein>
<proteinExistence type="predicted"/>
<dbReference type="Proteomes" id="UP001347146">
    <property type="component" value="Unassembled WGS sequence"/>
</dbReference>
<evidence type="ECO:0008006" key="3">
    <source>
        <dbReference type="Google" id="ProtNLM"/>
    </source>
</evidence>
<organism evidence="1 2">
    <name type="scientific">Gordonia sesuvii</name>
    <dbReference type="NCBI Taxonomy" id="3116777"/>
    <lineage>
        <taxon>Bacteria</taxon>
        <taxon>Bacillati</taxon>
        <taxon>Actinomycetota</taxon>
        <taxon>Actinomycetes</taxon>
        <taxon>Mycobacteriales</taxon>
        <taxon>Gordoniaceae</taxon>
        <taxon>Gordonia</taxon>
    </lineage>
</organism>
<reference evidence="1 2" key="1">
    <citation type="submission" date="2024-01" db="EMBL/GenBank/DDBJ databases">
        <title>Draft genome sequence of Gordonia sp. LSe1-13.</title>
        <authorList>
            <person name="Suphannarot A."/>
            <person name="Mingma R."/>
        </authorList>
    </citation>
    <scope>NUCLEOTIDE SEQUENCE [LARGE SCALE GENOMIC DNA]</scope>
    <source>
        <strain evidence="1 2">LSe1-13</strain>
    </source>
</reference>
<evidence type="ECO:0000313" key="1">
    <source>
        <dbReference type="EMBL" id="MEE3853206.1"/>
    </source>
</evidence>
<evidence type="ECO:0000313" key="2">
    <source>
        <dbReference type="Proteomes" id="UP001347146"/>
    </source>
</evidence>
<sequence length="76" mass="8337">MMLTTQVASGRLGALIRRGVPEDDPEMRTARRDLAVCRVRDLLSFYSDVAPDVLGELVRAALLDSAEPAPEPEVTR</sequence>
<comment type="caution">
    <text evidence="1">The sequence shown here is derived from an EMBL/GenBank/DDBJ whole genome shotgun (WGS) entry which is preliminary data.</text>
</comment>
<gene>
    <name evidence="1" type="ORF">VZC37_22910</name>
</gene>
<dbReference type="RefSeq" id="WP_330436151.1">
    <property type="nucleotide sequence ID" value="NZ_JAZDUF010000009.1"/>
</dbReference>